<evidence type="ECO:0000313" key="1">
    <source>
        <dbReference type="EMBL" id="EEG31737.1"/>
    </source>
</evidence>
<evidence type="ECO:0000313" key="2">
    <source>
        <dbReference type="Proteomes" id="UP000003340"/>
    </source>
</evidence>
<sequence length="43" mass="4891">MEQRKTAAVEQVEFYLVSQEPFNQNIKKQPGCTSGCPASERIF</sequence>
<keyword evidence="2" id="KW-1185">Reference proteome</keyword>
<protein>
    <submittedName>
        <fullName evidence="1">Uncharacterized protein</fullName>
    </submittedName>
</protein>
<organism evidence="1 2">
    <name type="scientific">[Clostridium] methylpentosum DSM 5476</name>
    <dbReference type="NCBI Taxonomy" id="537013"/>
    <lineage>
        <taxon>Bacteria</taxon>
        <taxon>Bacillati</taxon>
        <taxon>Bacillota</taxon>
        <taxon>Clostridia</taxon>
        <taxon>Eubacteriales</taxon>
        <taxon>Oscillospiraceae</taxon>
        <taxon>Oscillospiraceae incertae sedis</taxon>
    </lineage>
</organism>
<dbReference type="HOGENOM" id="CLU_3231818_0_0_9"/>
<dbReference type="EMBL" id="ACEC01000025">
    <property type="protein sequence ID" value="EEG31737.1"/>
    <property type="molecule type" value="Genomic_DNA"/>
</dbReference>
<dbReference type="AlphaFoldDB" id="C0E9Y2"/>
<reference evidence="1 2" key="1">
    <citation type="submission" date="2009-01" db="EMBL/GenBank/DDBJ databases">
        <authorList>
            <person name="Fulton L."/>
            <person name="Clifton S."/>
            <person name="Fulton B."/>
            <person name="Xu J."/>
            <person name="Minx P."/>
            <person name="Pepin K.H."/>
            <person name="Johnson M."/>
            <person name="Bhonagiri V."/>
            <person name="Nash W.E."/>
            <person name="Mardis E.R."/>
            <person name="Wilson R.K."/>
        </authorList>
    </citation>
    <scope>NUCLEOTIDE SEQUENCE [LARGE SCALE GENOMIC DNA]</scope>
    <source>
        <strain evidence="1 2">DSM 5476</strain>
    </source>
</reference>
<proteinExistence type="predicted"/>
<reference evidence="1 2" key="2">
    <citation type="submission" date="2009-02" db="EMBL/GenBank/DDBJ databases">
        <title>Draft genome sequence of Clostridium methylpentosum (DSM 5476).</title>
        <authorList>
            <person name="Sudarsanam P."/>
            <person name="Ley R."/>
            <person name="Guruge J."/>
            <person name="Turnbaugh P.J."/>
            <person name="Mahowald M."/>
            <person name="Liep D."/>
            <person name="Gordon J."/>
        </authorList>
    </citation>
    <scope>NUCLEOTIDE SEQUENCE [LARGE SCALE GENOMIC DNA]</scope>
    <source>
        <strain evidence="1 2">DSM 5476</strain>
    </source>
</reference>
<dbReference type="Proteomes" id="UP000003340">
    <property type="component" value="Unassembled WGS sequence"/>
</dbReference>
<gene>
    <name evidence="1" type="ORF">CLOSTMETH_00634</name>
</gene>
<name>C0E9Y2_9FIRM</name>
<accession>C0E9Y2</accession>
<comment type="caution">
    <text evidence="1">The sequence shown here is derived from an EMBL/GenBank/DDBJ whole genome shotgun (WGS) entry which is preliminary data.</text>
</comment>